<proteinExistence type="predicted"/>
<reference evidence="2" key="1">
    <citation type="submission" date="2022-07" db="EMBL/GenBank/DDBJ databases">
        <title>Genome Sequence of Leucocoprinus birnbaumii.</title>
        <authorList>
            <person name="Buettner E."/>
        </authorList>
    </citation>
    <scope>NUCLEOTIDE SEQUENCE</scope>
    <source>
        <strain evidence="2">VT141</strain>
    </source>
</reference>
<dbReference type="EMBL" id="JANIEX010000296">
    <property type="protein sequence ID" value="KAJ3569298.1"/>
    <property type="molecule type" value="Genomic_DNA"/>
</dbReference>
<feature type="transmembrane region" description="Helical" evidence="1">
    <location>
        <begin position="198"/>
        <end position="220"/>
    </location>
</feature>
<sequence>MNPDPASWLAVLMIRYYGPLIGRARHRRLYHLFFLLAPLQPFIGERGKRSSNNAKKTYIHTVFCSPYFSPITPGQSIVVVNVRVIYNAHPLPVAMEAKSLLSSLLALPLTLPTLYLEKEGSIHSLESRNARQIIARAAAYDVHPPSSLDSLPHVSKPPKHLRDILISFVVLGGLSLPFKLGYYQAIWGSPGSDTLHSLSTIALTLFYMLQCVGTLWDLVFDPSVQCCNRSSFCPDKDRSQQWAFIFGVTPWKRRFRSEGYKMEVSRGSIAICCLIFIGLLAFYSLVVQSAYMLSTFHSTLYKTYWGPALNAQNTAMNFMLELDCLVLWYRYTGKPRAISEPLPLEYHSVVAFGSEVGGIRTLLPDPFPLPPLGNQTASLRLVLSPTQPQVLTQKESPENSVVDGFATLGGIWTFVNGIFAAVFGTSLLLVLFNIKPLSVYGLVHLFSPDERNSEADDPRLSLKQQAHIISLLKEHLLDADGPGGRQGTVDEERTTKGSDAAVSEIVTARLGGVKENC</sequence>
<dbReference type="Proteomes" id="UP001213000">
    <property type="component" value="Unassembled WGS sequence"/>
</dbReference>
<keyword evidence="1" id="KW-1133">Transmembrane helix</keyword>
<keyword evidence="1" id="KW-0812">Transmembrane</keyword>
<evidence type="ECO:0000313" key="2">
    <source>
        <dbReference type="EMBL" id="KAJ3569298.1"/>
    </source>
</evidence>
<gene>
    <name evidence="2" type="ORF">NP233_g5138</name>
</gene>
<organism evidence="2 3">
    <name type="scientific">Leucocoprinus birnbaumii</name>
    <dbReference type="NCBI Taxonomy" id="56174"/>
    <lineage>
        <taxon>Eukaryota</taxon>
        <taxon>Fungi</taxon>
        <taxon>Dikarya</taxon>
        <taxon>Basidiomycota</taxon>
        <taxon>Agaricomycotina</taxon>
        <taxon>Agaricomycetes</taxon>
        <taxon>Agaricomycetidae</taxon>
        <taxon>Agaricales</taxon>
        <taxon>Agaricineae</taxon>
        <taxon>Agaricaceae</taxon>
        <taxon>Leucocoprinus</taxon>
    </lineage>
</organism>
<comment type="caution">
    <text evidence="2">The sequence shown here is derived from an EMBL/GenBank/DDBJ whole genome shotgun (WGS) entry which is preliminary data.</text>
</comment>
<feature type="transmembrane region" description="Helical" evidence="1">
    <location>
        <begin position="264"/>
        <end position="286"/>
    </location>
</feature>
<protein>
    <submittedName>
        <fullName evidence="2">Uncharacterized protein</fullName>
    </submittedName>
</protein>
<keyword evidence="3" id="KW-1185">Reference proteome</keyword>
<evidence type="ECO:0000256" key="1">
    <source>
        <dbReference type="SAM" id="Phobius"/>
    </source>
</evidence>
<evidence type="ECO:0000313" key="3">
    <source>
        <dbReference type="Proteomes" id="UP001213000"/>
    </source>
</evidence>
<feature type="transmembrane region" description="Helical" evidence="1">
    <location>
        <begin position="411"/>
        <end position="432"/>
    </location>
</feature>
<accession>A0AAD5VVR0</accession>
<name>A0AAD5VVR0_9AGAR</name>
<dbReference type="AlphaFoldDB" id="A0AAD5VVR0"/>
<keyword evidence="1" id="KW-0472">Membrane</keyword>
<feature type="transmembrane region" description="Helical" evidence="1">
    <location>
        <begin position="164"/>
        <end position="186"/>
    </location>
</feature>
<feature type="transmembrane region" description="Helical" evidence="1">
    <location>
        <begin position="6"/>
        <end position="22"/>
    </location>
</feature>